<dbReference type="Gene3D" id="3.40.50.10470">
    <property type="entry name" value="Translation initiation factor eif-2b, domain 2"/>
    <property type="match status" value="2"/>
</dbReference>
<evidence type="ECO:0000256" key="7">
    <source>
        <dbReference type="ARBA" id="ARBA00044356"/>
    </source>
</evidence>
<dbReference type="Pfam" id="PF01008">
    <property type="entry name" value="IF-2B"/>
    <property type="match status" value="1"/>
</dbReference>
<feature type="region of interest" description="Disordered" evidence="10">
    <location>
        <begin position="229"/>
        <end position="259"/>
    </location>
</feature>
<reference evidence="12" key="1">
    <citation type="submission" date="2017-01" db="EMBL/GenBank/DDBJ databases">
        <authorList>
            <person name="Wang Y."/>
            <person name="White M."/>
            <person name="Kvist S."/>
            <person name="Moncalvo J.-M."/>
        </authorList>
    </citation>
    <scope>NUCLEOTIDE SEQUENCE [LARGE SCALE GENOMIC DNA]</scope>
    <source>
        <strain evidence="12">COL-18-3</strain>
    </source>
</reference>
<evidence type="ECO:0000256" key="10">
    <source>
        <dbReference type="SAM" id="MobiDB-lite"/>
    </source>
</evidence>
<protein>
    <recommendedName>
        <fullName evidence="6">Translation initiation factor eIF2B subunit delta</fullName>
    </recommendedName>
    <alternativeName>
        <fullName evidence="7">eIF2B GDP-GTP exchange factor subunit delta</fullName>
    </alternativeName>
</protein>
<keyword evidence="5" id="KW-0648">Protein biosynthesis</keyword>
<evidence type="ECO:0000256" key="1">
    <source>
        <dbReference type="ARBA" id="ARBA00004514"/>
    </source>
</evidence>
<dbReference type="InterPro" id="IPR042529">
    <property type="entry name" value="IF_2B-like_C"/>
</dbReference>
<feature type="non-terminal residue" evidence="11">
    <location>
        <position position="1"/>
    </location>
</feature>
<dbReference type="PANTHER" id="PTHR10233:SF14">
    <property type="entry name" value="TRANSLATION INITIATION FACTOR EIF-2B SUBUNIT DELTA"/>
    <property type="match status" value="1"/>
</dbReference>
<dbReference type="AlphaFoldDB" id="A0A1R1PZH6"/>
<sequence>GTALVALAAHTHNVPVLVACETYKFFDDVRLDSVVNNVLGKAHDLVMLPSHPDASSNGLEAMQYAANPVNAHTAWPALNNTRTASDSISFTSIPDLADEPTEPRFFSHTRILTRRHALDLLTGRHTVLGADAASTPGSQRAEHSALDATSAARVWTDFEDANPLAAWREIDNLKVLNLAYDVTPSSFISVVITELGLIPTTSVPVPPLPNYPRTTHPSLHAQTIPDIHTHGPKSLATHYPKSSDSTCSPPILLANSPTG</sequence>
<dbReference type="PANTHER" id="PTHR10233">
    <property type="entry name" value="TRANSLATION INITIATION FACTOR EIF-2B"/>
    <property type="match status" value="1"/>
</dbReference>
<evidence type="ECO:0000313" key="12">
    <source>
        <dbReference type="Proteomes" id="UP000188320"/>
    </source>
</evidence>
<dbReference type="EMBL" id="LSSK01000007">
    <property type="protein sequence ID" value="OMH86363.1"/>
    <property type="molecule type" value="Genomic_DNA"/>
</dbReference>
<evidence type="ECO:0000256" key="8">
    <source>
        <dbReference type="ARBA" id="ARBA00046432"/>
    </source>
</evidence>
<comment type="subunit">
    <text evidence="8">Component of the translation initiation factor 2B (eIF2B) complex which is a heterodecamer of two sets of five different subunits: alpha, beta, gamma, delta and epsilon. Subunits alpha, beta and delta comprise a regulatory subcomplex and subunits epsilon and gamma comprise a catalytic subcomplex. Within the complex, the hexameric regulatory complex resides at the center, with the two heterodimeric catalytic subcomplexes bound on opposite sides.</text>
</comment>
<evidence type="ECO:0000256" key="5">
    <source>
        <dbReference type="ARBA" id="ARBA00022917"/>
    </source>
</evidence>
<dbReference type="GO" id="GO:0005829">
    <property type="term" value="C:cytosol"/>
    <property type="evidence" value="ECO:0007669"/>
    <property type="project" value="UniProtKB-SubCell"/>
</dbReference>
<accession>A0A1R1PZH6</accession>
<evidence type="ECO:0000256" key="6">
    <source>
        <dbReference type="ARBA" id="ARBA00044147"/>
    </source>
</evidence>
<dbReference type="InterPro" id="IPR037171">
    <property type="entry name" value="NagB/RpiA_transferase-like"/>
</dbReference>
<evidence type="ECO:0000256" key="9">
    <source>
        <dbReference type="RuleBase" id="RU003814"/>
    </source>
</evidence>
<evidence type="ECO:0000256" key="4">
    <source>
        <dbReference type="ARBA" id="ARBA00022540"/>
    </source>
</evidence>
<keyword evidence="12" id="KW-1185">Reference proteome</keyword>
<dbReference type="GO" id="GO:0003743">
    <property type="term" value="F:translation initiation factor activity"/>
    <property type="evidence" value="ECO:0007669"/>
    <property type="project" value="UniProtKB-KW"/>
</dbReference>
<evidence type="ECO:0000256" key="2">
    <source>
        <dbReference type="ARBA" id="ARBA00007251"/>
    </source>
</evidence>
<keyword evidence="3" id="KW-0963">Cytoplasm</keyword>
<dbReference type="OrthoDB" id="10254737at2759"/>
<comment type="caution">
    <text evidence="11">The sequence shown here is derived from an EMBL/GenBank/DDBJ whole genome shotgun (WGS) entry which is preliminary data.</text>
</comment>
<gene>
    <name evidence="11" type="ORF">AX774_g84</name>
</gene>
<dbReference type="SUPFAM" id="SSF100950">
    <property type="entry name" value="NagB/RpiA/CoA transferase-like"/>
    <property type="match status" value="1"/>
</dbReference>
<comment type="subcellular location">
    <subcellularLocation>
        <location evidence="1">Cytoplasm</location>
        <location evidence="1">Cytosol</location>
    </subcellularLocation>
</comment>
<keyword evidence="4 11" id="KW-0396">Initiation factor</keyword>
<evidence type="ECO:0000313" key="11">
    <source>
        <dbReference type="EMBL" id="OMH86363.1"/>
    </source>
</evidence>
<organism evidence="11 12">
    <name type="scientific">Zancudomyces culisetae</name>
    <name type="common">Gut fungus</name>
    <name type="synonym">Smittium culisetae</name>
    <dbReference type="NCBI Taxonomy" id="1213189"/>
    <lineage>
        <taxon>Eukaryota</taxon>
        <taxon>Fungi</taxon>
        <taxon>Fungi incertae sedis</taxon>
        <taxon>Zoopagomycota</taxon>
        <taxon>Kickxellomycotina</taxon>
        <taxon>Harpellomycetes</taxon>
        <taxon>Harpellales</taxon>
        <taxon>Legeriomycetaceae</taxon>
        <taxon>Zancudomyces</taxon>
    </lineage>
</organism>
<proteinExistence type="inferred from homology"/>
<dbReference type="InterPro" id="IPR000649">
    <property type="entry name" value="IF-2B-related"/>
</dbReference>
<comment type="similarity">
    <text evidence="2 9">Belongs to the eIF-2B alpha/beta/delta subunits family.</text>
</comment>
<dbReference type="Proteomes" id="UP000188320">
    <property type="component" value="Unassembled WGS sequence"/>
</dbReference>
<name>A0A1R1PZH6_ZANCU</name>
<evidence type="ECO:0000256" key="3">
    <source>
        <dbReference type="ARBA" id="ARBA00022490"/>
    </source>
</evidence>